<accession>A0A5E4UGZ2</accession>
<keyword evidence="3" id="KW-1185">Reference proteome</keyword>
<evidence type="ECO:0000313" key="3">
    <source>
        <dbReference type="Proteomes" id="UP000414233"/>
    </source>
</evidence>
<dbReference type="Proteomes" id="UP000414233">
    <property type="component" value="Unassembled WGS sequence"/>
</dbReference>
<evidence type="ECO:0000256" key="1">
    <source>
        <dbReference type="SAM" id="Phobius"/>
    </source>
</evidence>
<name>A0A5E4UGZ2_9BURK</name>
<dbReference type="EMBL" id="CABPRZ010000007">
    <property type="protein sequence ID" value="VVD99121.1"/>
    <property type="molecule type" value="Genomic_DNA"/>
</dbReference>
<keyword evidence="1" id="KW-0472">Membrane</keyword>
<keyword evidence="1" id="KW-1133">Transmembrane helix</keyword>
<dbReference type="OrthoDB" id="8951952at2"/>
<organism evidence="2 3">
    <name type="scientific">Pandoraea terrae</name>
    <dbReference type="NCBI Taxonomy" id="1537710"/>
    <lineage>
        <taxon>Bacteria</taxon>
        <taxon>Pseudomonadati</taxon>
        <taxon>Pseudomonadota</taxon>
        <taxon>Betaproteobacteria</taxon>
        <taxon>Burkholderiales</taxon>
        <taxon>Burkholderiaceae</taxon>
        <taxon>Pandoraea</taxon>
    </lineage>
</organism>
<proteinExistence type="predicted"/>
<dbReference type="RefSeq" id="WP_150696877.1">
    <property type="nucleotide sequence ID" value="NZ_CABPRZ010000007.1"/>
</dbReference>
<reference evidence="2 3" key="1">
    <citation type="submission" date="2019-08" db="EMBL/GenBank/DDBJ databases">
        <authorList>
            <person name="Peeters C."/>
        </authorList>
    </citation>
    <scope>NUCLEOTIDE SEQUENCE [LARGE SCALE GENOMIC DNA]</scope>
    <source>
        <strain evidence="2 3">LMG 30175</strain>
    </source>
</reference>
<gene>
    <name evidence="2" type="ORF">PTE30175_01960</name>
</gene>
<evidence type="ECO:0000313" key="2">
    <source>
        <dbReference type="EMBL" id="VVD99121.1"/>
    </source>
</evidence>
<feature type="transmembrane region" description="Helical" evidence="1">
    <location>
        <begin position="54"/>
        <end position="73"/>
    </location>
</feature>
<sequence length="440" mass="45860">MPVDLSQAGPPHPYPASGPRLLPWLGIWVLCCALGAAVVLLAWPSGVPASGAGFWLSIVGAPNALFAVLLGIARAGYETEYLHALYHNQHRQAWLGKRVADAQRPLQVLAAAYYLPLDGEPLAQVVAAGNVLIKSQKPRGGGGNGLVMHTQLPEPIPAAVEEIDTIGSTDTSEAIQAIGDDTAETEPPAPPMPGDGFGDVLSRLFIPLAHTLHRLSRRGAALAPAVRLLSSAPDPDQTRLRQLHAVLAEYSLDALDCDLAPVTTGLMLADAWLDAGETRPLLVIAAEWHDTPPAGSTEGGVALLLDPGKRPLPTDIPVIAALHRPAAAPLDALADGLSTALLWGKSEPAAVACAWISGLGAEHDAALARAFGQASLAVVTDWKAQRHPDRILGHAGAAAGWLSVAAAIESATEGPQLIVNQTQTVESAVLFAYPQPPHED</sequence>
<keyword evidence="1" id="KW-0812">Transmembrane</keyword>
<dbReference type="AlphaFoldDB" id="A0A5E4UGZ2"/>
<protein>
    <recommendedName>
        <fullName evidence="4">Transmembrane protein</fullName>
    </recommendedName>
</protein>
<feature type="transmembrane region" description="Helical" evidence="1">
    <location>
        <begin position="21"/>
        <end position="42"/>
    </location>
</feature>
<evidence type="ECO:0008006" key="4">
    <source>
        <dbReference type="Google" id="ProtNLM"/>
    </source>
</evidence>